<dbReference type="SUPFAM" id="SSF52833">
    <property type="entry name" value="Thioredoxin-like"/>
    <property type="match status" value="1"/>
</dbReference>
<name>A0A4U0Q5S0_9NEIS</name>
<accession>A0A4U0Q5S0</accession>
<keyword evidence="5" id="KW-1185">Reference proteome</keyword>
<proteinExistence type="predicted"/>
<protein>
    <submittedName>
        <fullName evidence="4">Glutaredoxin family protein</fullName>
    </submittedName>
</protein>
<feature type="chain" id="PRO_5020330596" evidence="1">
    <location>
        <begin position="21"/>
        <end position="161"/>
    </location>
</feature>
<organism evidence="4 5">
    <name type="scientific">Chitiniphilus eburneus</name>
    <dbReference type="NCBI Taxonomy" id="2571148"/>
    <lineage>
        <taxon>Bacteria</taxon>
        <taxon>Pseudomonadati</taxon>
        <taxon>Pseudomonadota</taxon>
        <taxon>Betaproteobacteria</taxon>
        <taxon>Neisseriales</taxon>
        <taxon>Chitinibacteraceae</taxon>
        <taxon>Chitiniphilus</taxon>
    </lineage>
</organism>
<feature type="signal peptide" evidence="1">
    <location>
        <begin position="1"/>
        <end position="20"/>
    </location>
</feature>
<evidence type="ECO:0000313" key="4">
    <source>
        <dbReference type="EMBL" id="TJZ75522.1"/>
    </source>
</evidence>
<evidence type="ECO:0000259" key="2">
    <source>
        <dbReference type="Pfam" id="PF00462"/>
    </source>
</evidence>
<dbReference type="AlphaFoldDB" id="A0A4U0Q5S0"/>
<dbReference type="Pfam" id="PF13511">
    <property type="entry name" value="DUF4124"/>
    <property type="match status" value="1"/>
</dbReference>
<evidence type="ECO:0000259" key="3">
    <source>
        <dbReference type="Pfam" id="PF13511"/>
    </source>
</evidence>
<evidence type="ECO:0000256" key="1">
    <source>
        <dbReference type="SAM" id="SignalP"/>
    </source>
</evidence>
<dbReference type="InterPro" id="IPR002109">
    <property type="entry name" value="Glutaredoxin"/>
</dbReference>
<dbReference type="InterPro" id="IPR025392">
    <property type="entry name" value="DUF4124"/>
</dbReference>
<reference evidence="4 5" key="1">
    <citation type="submission" date="2019-04" db="EMBL/GenBank/DDBJ databases">
        <title>Chitiniphilus eburnea sp. nov., a novel chitinolytic bacterium isolated from aquaculture sludge.</title>
        <authorList>
            <person name="Sheng M."/>
        </authorList>
    </citation>
    <scope>NUCLEOTIDE SEQUENCE [LARGE SCALE GENOMIC DNA]</scope>
    <source>
        <strain evidence="4 5">HX-2-15</strain>
    </source>
</reference>
<dbReference type="OrthoDB" id="8794394at2"/>
<dbReference type="EMBL" id="SUMF01000004">
    <property type="protein sequence ID" value="TJZ75522.1"/>
    <property type="molecule type" value="Genomic_DNA"/>
</dbReference>
<dbReference type="Gene3D" id="3.40.30.10">
    <property type="entry name" value="Glutaredoxin"/>
    <property type="match status" value="1"/>
</dbReference>
<gene>
    <name evidence="4" type="ORF">FAZ21_06300</name>
</gene>
<sequence length="161" mass="17359">MNRPAILLILAIVASAPALAAKVYQWRDADGNVFYSDRPPPGNIARERTIKPNVIGSSAAARPQPTRTAAAKAVIYVFPQCVPCDEARAFLDANKVPYEVVSTDEGGARVEDMVNRAGVENLAPPVLELDGQFFKGWQRDTWSNALKLAGYPLDAAPAAPR</sequence>
<dbReference type="Pfam" id="PF00462">
    <property type="entry name" value="Glutaredoxin"/>
    <property type="match status" value="1"/>
</dbReference>
<dbReference type="CDD" id="cd02976">
    <property type="entry name" value="NrdH"/>
    <property type="match status" value="1"/>
</dbReference>
<keyword evidence="1" id="KW-0732">Signal</keyword>
<dbReference type="RefSeq" id="WP_136772435.1">
    <property type="nucleotide sequence ID" value="NZ_CP156074.1"/>
</dbReference>
<evidence type="ECO:0000313" key="5">
    <source>
        <dbReference type="Proteomes" id="UP000310016"/>
    </source>
</evidence>
<feature type="domain" description="DUF4124" evidence="3">
    <location>
        <begin position="11"/>
        <end position="63"/>
    </location>
</feature>
<dbReference type="PROSITE" id="PS51354">
    <property type="entry name" value="GLUTAREDOXIN_2"/>
    <property type="match status" value="1"/>
</dbReference>
<feature type="domain" description="Glutaredoxin" evidence="2">
    <location>
        <begin position="74"/>
        <end position="133"/>
    </location>
</feature>
<comment type="caution">
    <text evidence="4">The sequence shown here is derived from an EMBL/GenBank/DDBJ whole genome shotgun (WGS) entry which is preliminary data.</text>
</comment>
<dbReference type="Proteomes" id="UP000310016">
    <property type="component" value="Unassembled WGS sequence"/>
</dbReference>
<dbReference type="InterPro" id="IPR036249">
    <property type="entry name" value="Thioredoxin-like_sf"/>
</dbReference>